<dbReference type="PROSITE" id="PS51184">
    <property type="entry name" value="JMJC"/>
    <property type="match status" value="1"/>
</dbReference>
<dbReference type="STRING" id="418985.A0A1V9XY31"/>
<reference evidence="2 3" key="1">
    <citation type="journal article" date="2017" name="Gigascience">
        <title>Draft genome of the honey bee ectoparasitic mite, Tropilaelaps mercedesae, is shaped by the parasitic life history.</title>
        <authorList>
            <person name="Dong X."/>
            <person name="Armstrong S.D."/>
            <person name="Xia D."/>
            <person name="Makepeace B.L."/>
            <person name="Darby A.C."/>
            <person name="Kadowaki T."/>
        </authorList>
    </citation>
    <scope>NUCLEOTIDE SEQUENCE [LARGE SCALE GENOMIC DNA]</scope>
    <source>
        <strain evidence="2">Wuxi-XJTLU</strain>
    </source>
</reference>
<evidence type="ECO:0000313" key="3">
    <source>
        <dbReference type="Proteomes" id="UP000192247"/>
    </source>
</evidence>
<organism evidence="2 3">
    <name type="scientific">Tropilaelaps mercedesae</name>
    <dbReference type="NCBI Taxonomy" id="418985"/>
    <lineage>
        <taxon>Eukaryota</taxon>
        <taxon>Metazoa</taxon>
        <taxon>Ecdysozoa</taxon>
        <taxon>Arthropoda</taxon>
        <taxon>Chelicerata</taxon>
        <taxon>Arachnida</taxon>
        <taxon>Acari</taxon>
        <taxon>Parasitiformes</taxon>
        <taxon>Mesostigmata</taxon>
        <taxon>Gamasina</taxon>
        <taxon>Dermanyssoidea</taxon>
        <taxon>Laelapidae</taxon>
        <taxon>Tropilaelaps</taxon>
    </lineage>
</organism>
<name>A0A1V9XY31_9ACAR</name>
<keyword evidence="3" id="KW-1185">Reference proteome</keyword>
<protein>
    <submittedName>
        <fullName evidence="2">JmjC domain-containing protein 7-like</fullName>
    </submittedName>
</protein>
<dbReference type="InterPro" id="IPR014710">
    <property type="entry name" value="RmlC-like_jellyroll"/>
</dbReference>
<sequence length="339" mass="38858">MTALNSTDLSHVEALFTDLCVDPEVPRLKGLPDPLQFYRNFVSLNRPCILEEACASWAALNRWTNEYLKSVGVQVTVSATPDGWADAIRGDKFCLPYETQMPLAEFIDAIETPCLDEVLYIQKQNSNLENEFRALWKDISSDVRDWGCRVFGVDPDASNFWMGDRRAITSMHKDHYENLYAVVRGYKTFTLCPPHSILRIPHRLCQNFVYRRVNDRGGAAPLTDSKCFSSGRQPNTMSPLCDKSRWILEEAEGKTLWIDGSPGEWPGVHCLKVVLKMGDVLYLPSLWFHQVEQSHQCIAVNFWFDMKYDQRYCYFKMAELLNPTTVSHARQHLAGAVFN</sequence>
<dbReference type="FunCoup" id="A0A1V9XY31">
    <property type="interactions" value="1036"/>
</dbReference>
<dbReference type="AlphaFoldDB" id="A0A1V9XY31"/>
<evidence type="ECO:0000259" key="1">
    <source>
        <dbReference type="PROSITE" id="PS51184"/>
    </source>
</evidence>
<dbReference type="PANTHER" id="PTHR12461">
    <property type="entry name" value="HYPOXIA-INDUCIBLE FACTOR 1 ALPHA INHIBITOR-RELATED"/>
    <property type="match status" value="1"/>
</dbReference>
<dbReference type="InterPro" id="IPR003347">
    <property type="entry name" value="JmjC_dom"/>
</dbReference>
<dbReference type="PANTHER" id="PTHR12461:SF99">
    <property type="entry name" value="BIFUNCTIONAL PEPTIDASE AND (3S)-LYSYL HYDROXYLASE JMJD7"/>
    <property type="match status" value="1"/>
</dbReference>
<dbReference type="SMART" id="SM00558">
    <property type="entry name" value="JmjC"/>
    <property type="match status" value="1"/>
</dbReference>
<accession>A0A1V9XY31</accession>
<feature type="domain" description="JmjC" evidence="1">
    <location>
        <begin position="124"/>
        <end position="321"/>
    </location>
</feature>
<dbReference type="InParanoid" id="A0A1V9XY31"/>
<dbReference type="Pfam" id="PF13621">
    <property type="entry name" value="Cupin_8"/>
    <property type="match status" value="1"/>
</dbReference>
<gene>
    <name evidence="2" type="ORF">BIW11_02740</name>
</gene>
<proteinExistence type="predicted"/>
<dbReference type="Gene3D" id="2.60.120.10">
    <property type="entry name" value="Jelly Rolls"/>
    <property type="match status" value="1"/>
</dbReference>
<dbReference type="InterPro" id="IPR041667">
    <property type="entry name" value="Cupin_8"/>
</dbReference>
<dbReference type="Proteomes" id="UP000192247">
    <property type="component" value="Unassembled WGS sequence"/>
</dbReference>
<comment type="caution">
    <text evidence="2">The sequence shown here is derived from an EMBL/GenBank/DDBJ whole genome shotgun (WGS) entry which is preliminary data.</text>
</comment>
<evidence type="ECO:0000313" key="2">
    <source>
        <dbReference type="EMBL" id="OQR78394.1"/>
    </source>
</evidence>
<dbReference type="EMBL" id="MNPL01002284">
    <property type="protein sequence ID" value="OQR78394.1"/>
    <property type="molecule type" value="Genomic_DNA"/>
</dbReference>
<dbReference type="OrthoDB" id="415358at2759"/>
<dbReference type="SUPFAM" id="SSF51197">
    <property type="entry name" value="Clavaminate synthase-like"/>
    <property type="match status" value="1"/>
</dbReference>